<sequence length="189" mass="20471">MLETRTLSGAPVPNVPVNLRLVQPCDPASHDIPLEGTTEVLRRDAVTDANGSATFAVPVGCYRFGMGTPPPGTTPVPEGMHSLFLLHQGQVVSGELRFQEPNLPPFCAAQTIVHDLDDIGELGSDNATVTECDGTWAVIVWDVPGDSQRIVRRAPDGWATYVYFPHDVCWTKAAADGVPTRLQDYFIIC</sequence>
<gene>
    <name evidence="1" type="ORF">KV110_29445</name>
</gene>
<evidence type="ECO:0008006" key="3">
    <source>
        <dbReference type="Google" id="ProtNLM"/>
    </source>
</evidence>
<proteinExistence type="predicted"/>
<protein>
    <recommendedName>
        <fullName evidence="3">Dioxygenase</fullName>
    </recommendedName>
</protein>
<reference evidence="1 2" key="1">
    <citation type="submission" date="2021-07" db="EMBL/GenBank/DDBJ databases">
        <title>Whole Genome Sequence of Nocardia Iowensis.</title>
        <authorList>
            <person name="Lamm A."/>
            <person name="Collins-Fairclough A.M."/>
            <person name="Bunk B."/>
            <person name="Sproer C."/>
        </authorList>
    </citation>
    <scope>NUCLEOTIDE SEQUENCE [LARGE SCALE GENOMIC DNA]</scope>
    <source>
        <strain evidence="1 2">NRRL 5646</strain>
    </source>
</reference>
<name>A0ABX8S1S4_NOCIO</name>
<dbReference type="Proteomes" id="UP000694257">
    <property type="component" value="Chromosome"/>
</dbReference>
<evidence type="ECO:0000313" key="2">
    <source>
        <dbReference type="Proteomes" id="UP000694257"/>
    </source>
</evidence>
<evidence type="ECO:0000313" key="1">
    <source>
        <dbReference type="EMBL" id="QXN95857.1"/>
    </source>
</evidence>
<keyword evidence="2" id="KW-1185">Reference proteome</keyword>
<accession>A0ABX8S1S4</accession>
<organism evidence="1 2">
    <name type="scientific">Nocardia iowensis</name>
    <dbReference type="NCBI Taxonomy" id="204891"/>
    <lineage>
        <taxon>Bacteria</taxon>
        <taxon>Bacillati</taxon>
        <taxon>Actinomycetota</taxon>
        <taxon>Actinomycetes</taxon>
        <taxon>Mycobacteriales</taxon>
        <taxon>Nocardiaceae</taxon>
        <taxon>Nocardia</taxon>
    </lineage>
</organism>
<dbReference type="EMBL" id="CP078145">
    <property type="protein sequence ID" value="QXN95857.1"/>
    <property type="molecule type" value="Genomic_DNA"/>
</dbReference>